<dbReference type="PANTHER" id="PTHR46401:SF2">
    <property type="entry name" value="GLYCOSYLTRANSFERASE WBBK-RELATED"/>
    <property type="match status" value="1"/>
</dbReference>
<dbReference type="RefSeq" id="WP_015775442.1">
    <property type="nucleotide sequence ID" value="NC_013173.1"/>
</dbReference>
<dbReference type="eggNOG" id="COG0438">
    <property type="taxonomic scope" value="Bacteria"/>
</dbReference>
<dbReference type="SUPFAM" id="SSF53756">
    <property type="entry name" value="UDP-Glycosyltransferase/glycogen phosphorylase"/>
    <property type="match status" value="1"/>
</dbReference>
<dbReference type="Proteomes" id="UP000002216">
    <property type="component" value="Chromosome"/>
</dbReference>
<name>C7LP37_DESBD</name>
<protein>
    <submittedName>
        <fullName evidence="2">Glycosyltransferase-like protein</fullName>
    </submittedName>
</protein>
<proteinExistence type="predicted"/>
<evidence type="ECO:0000256" key="1">
    <source>
        <dbReference type="ARBA" id="ARBA00022679"/>
    </source>
</evidence>
<evidence type="ECO:0000313" key="3">
    <source>
        <dbReference type="Proteomes" id="UP000002216"/>
    </source>
</evidence>
<dbReference type="KEGG" id="dba:Dbac_3279"/>
<dbReference type="STRING" id="525897.Dbac_3279"/>
<dbReference type="PANTHER" id="PTHR46401">
    <property type="entry name" value="GLYCOSYLTRANSFERASE WBBK-RELATED"/>
    <property type="match status" value="1"/>
</dbReference>
<reference evidence="2 3" key="1">
    <citation type="journal article" date="2009" name="Stand. Genomic Sci.">
        <title>Complete genome sequence of Desulfomicrobium baculatum type strain (X).</title>
        <authorList>
            <person name="Copeland A."/>
            <person name="Spring S."/>
            <person name="Goker M."/>
            <person name="Schneider S."/>
            <person name="Lapidus A."/>
            <person name="Del Rio T.G."/>
            <person name="Tice H."/>
            <person name="Cheng J.F."/>
            <person name="Chen F."/>
            <person name="Nolan M."/>
            <person name="Bruce D."/>
            <person name="Goodwin L."/>
            <person name="Pitluck S."/>
            <person name="Ivanova N."/>
            <person name="Mavrommatis K."/>
            <person name="Ovchinnikova G."/>
            <person name="Pati A."/>
            <person name="Chen A."/>
            <person name="Palaniappan K."/>
            <person name="Land M."/>
            <person name="Hauser L."/>
            <person name="Chang Y.J."/>
            <person name="Jeffries C.C."/>
            <person name="Meincke L."/>
            <person name="Sims D."/>
            <person name="Brettin T."/>
            <person name="Detter J.C."/>
            <person name="Han C."/>
            <person name="Chain P."/>
            <person name="Bristow J."/>
            <person name="Eisen J.A."/>
            <person name="Markowitz V."/>
            <person name="Hugenholtz P."/>
            <person name="Kyrpides N.C."/>
            <person name="Klenk H.P."/>
            <person name="Lucas S."/>
        </authorList>
    </citation>
    <scope>NUCLEOTIDE SEQUENCE [LARGE SCALE GENOMIC DNA]</scope>
    <source>
        <strain evidence="3">DSM 4028 / VKM B-1378 / X</strain>
    </source>
</reference>
<gene>
    <name evidence="2" type="ordered locus">Dbac_3279</name>
</gene>
<dbReference type="HOGENOM" id="CLU_823366_0_0_7"/>
<evidence type="ECO:0000313" key="2">
    <source>
        <dbReference type="EMBL" id="ACU91353.1"/>
    </source>
</evidence>
<dbReference type="Gene3D" id="3.40.50.2000">
    <property type="entry name" value="Glycogen Phosphorylase B"/>
    <property type="match status" value="2"/>
</dbReference>
<dbReference type="Pfam" id="PF13692">
    <property type="entry name" value="Glyco_trans_1_4"/>
    <property type="match status" value="1"/>
</dbReference>
<accession>C7LP37</accession>
<sequence length="367" mass="41812">MDPTQRTVAFNGLYIPFPAPGETIGGPISFMRNLRREMSRRGVPYAASPRAAKLMFFPIAAEEHVVLYVKMRGGRIVQRLDGIHYPQAHTDYEERNAPILNIYRHFADHVVFQSEYSRRQCFTMLGEKCTAEYTIIPNGADTDLFFPAEMPPPTTPFRFVTTGNFRHREMISKVVEALDIVSAHSSVHFYLHVAGEIAHPDIPALLERPYIVYEGKQDLHDLCPLLRSCHAAVQVIANPNCQNSIMEAVSSGLPVIAFDTGSIGEFCTFNRDLLAPVLVPSHPVFHAYADFLSEHLAEKILLLVNNYEYFMNTARRYSNIFNMRDCCERYLDVFALQLEKTTTSLQLKEYVIPFLTSTASHFLRKKR</sequence>
<dbReference type="GO" id="GO:0009103">
    <property type="term" value="P:lipopolysaccharide biosynthetic process"/>
    <property type="evidence" value="ECO:0007669"/>
    <property type="project" value="TreeGrafter"/>
</dbReference>
<dbReference type="EMBL" id="CP001629">
    <property type="protein sequence ID" value="ACU91353.1"/>
    <property type="molecule type" value="Genomic_DNA"/>
</dbReference>
<keyword evidence="3" id="KW-1185">Reference proteome</keyword>
<dbReference type="AlphaFoldDB" id="C7LP37"/>
<dbReference type="GO" id="GO:0016757">
    <property type="term" value="F:glycosyltransferase activity"/>
    <property type="evidence" value="ECO:0007669"/>
    <property type="project" value="TreeGrafter"/>
</dbReference>
<keyword evidence="1 2" id="KW-0808">Transferase</keyword>
<organism evidence="2 3">
    <name type="scientific">Desulfomicrobium baculatum (strain DSM 4028 / VKM B-1378 / X)</name>
    <name type="common">Desulfovibrio baculatus</name>
    <dbReference type="NCBI Taxonomy" id="525897"/>
    <lineage>
        <taxon>Bacteria</taxon>
        <taxon>Pseudomonadati</taxon>
        <taxon>Thermodesulfobacteriota</taxon>
        <taxon>Desulfovibrionia</taxon>
        <taxon>Desulfovibrionales</taxon>
        <taxon>Desulfomicrobiaceae</taxon>
        <taxon>Desulfomicrobium</taxon>
    </lineage>
</organism>